<dbReference type="Proteomes" id="UP000552700">
    <property type="component" value="Unassembled WGS sequence"/>
</dbReference>
<evidence type="ECO:0000256" key="1">
    <source>
        <dbReference type="ARBA" id="ARBA00023125"/>
    </source>
</evidence>
<protein>
    <submittedName>
        <fullName evidence="4">AcrR family transcriptional regulator</fullName>
    </submittedName>
</protein>
<proteinExistence type="predicted"/>
<sequence>MAAKKTIAKSAEAEARIASRRNMRLVGRPAPDDGLNVAHVPEGPELVGTVTEIPQRSGRAEPIRRHILDAAEQLFAKWGYTGVSVRDVTDLAERRLADVTYYFGSKQNLYFEVLRRRAAPLGEARLAELGKYDDQKLEGQAYIEAWVNAYLDPPLRLLETQDPGWSHYLRLIGHVAYSRLWPDHWGSFYNEPAEKFMASLHTKFPAASDANIQQAFLMLTASTMYTLARTGRVETFVKPAFSSDDIGLLAQLTRDFIVAGVAKLVMG</sequence>
<dbReference type="RefSeq" id="WP_184081595.1">
    <property type="nucleotide sequence ID" value="NZ_JACIJP010000006.1"/>
</dbReference>
<dbReference type="GO" id="GO:0000976">
    <property type="term" value="F:transcription cis-regulatory region binding"/>
    <property type="evidence" value="ECO:0007669"/>
    <property type="project" value="TreeGrafter"/>
</dbReference>
<dbReference type="Pfam" id="PF17939">
    <property type="entry name" value="TetR_C_30"/>
    <property type="match status" value="1"/>
</dbReference>
<dbReference type="SUPFAM" id="SSF48498">
    <property type="entry name" value="Tetracyclin repressor-like, C-terminal domain"/>
    <property type="match status" value="1"/>
</dbReference>
<evidence type="ECO:0000313" key="4">
    <source>
        <dbReference type="EMBL" id="MBB6125294.1"/>
    </source>
</evidence>
<feature type="DNA-binding region" description="H-T-H motif" evidence="2">
    <location>
        <begin position="84"/>
        <end position="103"/>
    </location>
</feature>
<dbReference type="Gene3D" id="1.10.357.10">
    <property type="entry name" value="Tetracycline Repressor, domain 2"/>
    <property type="match status" value="1"/>
</dbReference>
<dbReference type="PANTHER" id="PTHR30055:SF235">
    <property type="entry name" value="TRANSCRIPTIONAL REGULATORY PROTEIN"/>
    <property type="match status" value="1"/>
</dbReference>
<organism evidence="4 5">
    <name type="scientific">Sphingobium subterraneum</name>
    <dbReference type="NCBI Taxonomy" id="627688"/>
    <lineage>
        <taxon>Bacteria</taxon>
        <taxon>Pseudomonadati</taxon>
        <taxon>Pseudomonadota</taxon>
        <taxon>Alphaproteobacteria</taxon>
        <taxon>Sphingomonadales</taxon>
        <taxon>Sphingomonadaceae</taxon>
        <taxon>Sphingobium</taxon>
    </lineage>
</organism>
<dbReference type="InterPro" id="IPR009057">
    <property type="entry name" value="Homeodomain-like_sf"/>
</dbReference>
<feature type="domain" description="HTH tetR-type" evidence="3">
    <location>
        <begin position="61"/>
        <end position="121"/>
    </location>
</feature>
<keyword evidence="5" id="KW-1185">Reference proteome</keyword>
<dbReference type="AlphaFoldDB" id="A0A841J3D6"/>
<evidence type="ECO:0000259" key="3">
    <source>
        <dbReference type="PROSITE" id="PS50977"/>
    </source>
</evidence>
<gene>
    <name evidence="4" type="ORF">FHS92_003055</name>
</gene>
<dbReference type="SUPFAM" id="SSF46689">
    <property type="entry name" value="Homeodomain-like"/>
    <property type="match status" value="1"/>
</dbReference>
<accession>A0A841J3D6</accession>
<comment type="caution">
    <text evidence="4">The sequence shown here is derived from an EMBL/GenBank/DDBJ whole genome shotgun (WGS) entry which is preliminary data.</text>
</comment>
<name>A0A841J3D6_9SPHN</name>
<dbReference type="InterPro" id="IPR041586">
    <property type="entry name" value="PsrA_TetR_C"/>
</dbReference>
<evidence type="ECO:0000313" key="5">
    <source>
        <dbReference type="Proteomes" id="UP000552700"/>
    </source>
</evidence>
<dbReference type="EMBL" id="JACIJP010000006">
    <property type="protein sequence ID" value="MBB6125294.1"/>
    <property type="molecule type" value="Genomic_DNA"/>
</dbReference>
<dbReference type="PANTHER" id="PTHR30055">
    <property type="entry name" value="HTH-TYPE TRANSCRIPTIONAL REGULATOR RUTR"/>
    <property type="match status" value="1"/>
</dbReference>
<dbReference type="PROSITE" id="PS50977">
    <property type="entry name" value="HTH_TETR_2"/>
    <property type="match status" value="1"/>
</dbReference>
<dbReference type="Pfam" id="PF00440">
    <property type="entry name" value="TetR_N"/>
    <property type="match status" value="1"/>
</dbReference>
<dbReference type="InterPro" id="IPR036271">
    <property type="entry name" value="Tet_transcr_reg_TetR-rel_C_sf"/>
</dbReference>
<evidence type="ECO:0000256" key="2">
    <source>
        <dbReference type="PROSITE-ProRule" id="PRU00335"/>
    </source>
</evidence>
<keyword evidence="1 2" id="KW-0238">DNA-binding</keyword>
<dbReference type="GO" id="GO:0003700">
    <property type="term" value="F:DNA-binding transcription factor activity"/>
    <property type="evidence" value="ECO:0007669"/>
    <property type="project" value="TreeGrafter"/>
</dbReference>
<dbReference type="InterPro" id="IPR001647">
    <property type="entry name" value="HTH_TetR"/>
</dbReference>
<dbReference type="InterPro" id="IPR050109">
    <property type="entry name" value="HTH-type_TetR-like_transc_reg"/>
</dbReference>
<reference evidence="4 5" key="1">
    <citation type="submission" date="2020-08" db="EMBL/GenBank/DDBJ databases">
        <title>Genomic Encyclopedia of Type Strains, Phase IV (KMG-IV): sequencing the most valuable type-strain genomes for metagenomic binning, comparative biology and taxonomic classification.</title>
        <authorList>
            <person name="Goeker M."/>
        </authorList>
    </citation>
    <scope>NUCLEOTIDE SEQUENCE [LARGE SCALE GENOMIC DNA]</scope>
    <source>
        <strain evidence="4 5">DSM 102255</strain>
    </source>
</reference>